<evidence type="ECO:0000313" key="3">
    <source>
        <dbReference type="Proteomes" id="UP000193642"/>
    </source>
</evidence>
<proteinExistence type="predicted"/>
<feature type="compositionally biased region" description="Polar residues" evidence="1">
    <location>
        <begin position="155"/>
        <end position="167"/>
    </location>
</feature>
<accession>A0A1Y2CSL3</accession>
<gene>
    <name evidence="2" type="ORF">BCR33DRAFT_713718</name>
</gene>
<comment type="caution">
    <text evidence="2">The sequence shown here is derived from an EMBL/GenBank/DDBJ whole genome shotgun (WGS) entry which is preliminary data.</text>
</comment>
<evidence type="ECO:0000256" key="1">
    <source>
        <dbReference type="SAM" id="MobiDB-lite"/>
    </source>
</evidence>
<evidence type="ECO:0000313" key="2">
    <source>
        <dbReference type="EMBL" id="ORY49365.1"/>
    </source>
</evidence>
<dbReference type="AlphaFoldDB" id="A0A1Y2CSL3"/>
<organism evidence="2 3">
    <name type="scientific">Rhizoclosmatium globosum</name>
    <dbReference type="NCBI Taxonomy" id="329046"/>
    <lineage>
        <taxon>Eukaryota</taxon>
        <taxon>Fungi</taxon>
        <taxon>Fungi incertae sedis</taxon>
        <taxon>Chytridiomycota</taxon>
        <taxon>Chytridiomycota incertae sedis</taxon>
        <taxon>Chytridiomycetes</taxon>
        <taxon>Chytridiales</taxon>
        <taxon>Chytriomycetaceae</taxon>
        <taxon>Rhizoclosmatium</taxon>
    </lineage>
</organism>
<dbReference type="Proteomes" id="UP000193642">
    <property type="component" value="Unassembled WGS sequence"/>
</dbReference>
<keyword evidence="3" id="KW-1185">Reference proteome</keyword>
<name>A0A1Y2CSL3_9FUNG</name>
<feature type="region of interest" description="Disordered" evidence="1">
    <location>
        <begin position="140"/>
        <end position="192"/>
    </location>
</feature>
<reference evidence="2 3" key="1">
    <citation type="submission" date="2016-07" db="EMBL/GenBank/DDBJ databases">
        <title>Pervasive Adenine N6-methylation of Active Genes in Fungi.</title>
        <authorList>
            <consortium name="DOE Joint Genome Institute"/>
            <person name="Mondo S.J."/>
            <person name="Dannebaum R.O."/>
            <person name="Kuo R.C."/>
            <person name="Labutti K."/>
            <person name="Haridas S."/>
            <person name="Kuo A."/>
            <person name="Salamov A."/>
            <person name="Ahrendt S.R."/>
            <person name="Lipzen A."/>
            <person name="Sullivan W."/>
            <person name="Andreopoulos W.B."/>
            <person name="Clum A."/>
            <person name="Lindquist E."/>
            <person name="Daum C."/>
            <person name="Ramamoorthy G.K."/>
            <person name="Gryganskyi A."/>
            <person name="Culley D."/>
            <person name="Magnuson J.K."/>
            <person name="James T.Y."/>
            <person name="O'Malley M.A."/>
            <person name="Stajich J.E."/>
            <person name="Spatafora J.W."/>
            <person name="Visel A."/>
            <person name="Grigoriev I.V."/>
        </authorList>
    </citation>
    <scope>NUCLEOTIDE SEQUENCE [LARGE SCALE GENOMIC DNA]</scope>
    <source>
        <strain evidence="2 3">JEL800</strain>
    </source>
</reference>
<feature type="region of interest" description="Disordered" evidence="1">
    <location>
        <begin position="70"/>
        <end position="102"/>
    </location>
</feature>
<dbReference type="EMBL" id="MCGO01000009">
    <property type="protein sequence ID" value="ORY49365.1"/>
    <property type="molecule type" value="Genomic_DNA"/>
</dbReference>
<protein>
    <submittedName>
        <fullName evidence="2">Uncharacterized protein</fullName>
    </submittedName>
</protein>
<sequence length="256" mass="26789">MATDLNWCSCGKATQPQSLYCSTTCKDKEDHPASSLVSWSLDALDSESSSAAPIAFYPHNHIQQVLQSPRSPFINPNHLPASTLSQTPATNPTASPRFSSAKQSVRNSPFAFSSTPLANTAASGTQTSASIPFLALPMSEIDLPPPQLDQRSRKPSQNTNGLLSSPFTAPIPGSNNSSNGTSRTALHSPYLGAGTGGARNMLASPKLSGRIVPQSPFMNGGQDFSSTAGDVGMVTVSGQTVGVDDLHASLAFRSRK</sequence>
<dbReference type="OrthoDB" id="2141919at2759"/>
<feature type="compositionally biased region" description="Polar residues" evidence="1">
    <location>
        <begin position="80"/>
        <end position="102"/>
    </location>
</feature>